<comment type="caution">
    <text evidence="5">The sequence shown here is derived from an EMBL/GenBank/DDBJ whole genome shotgun (WGS) entry which is preliminary data.</text>
</comment>
<dbReference type="InterPro" id="IPR025736">
    <property type="entry name" value="PucR_C-HTH_dom"/>
</dbReference>
<proteinExistence type="inferred from homology"/>
<dbReference type="InterPro" id="IPR041522">
    <property type="entry name" value="CdaR_GGDEF"/>
</dbReference>
<dbReference type="RefSeq" id="WP_343982756.1">
    <property type="nucleotide sequence ID" value="NZ_BAAAGK010000260.1"/>
</dbReference>
<evidence type="ECO:0000259" key="2">
    <source>
        <dbReference type="Pfam" id="PF07905"/>
    </source>
</evidence>
<dbReference type="InterPro" id="IPR051448">
    <property type="entry name" value="CdaR-like_regulators"/>
</dbReference>
<gene>
    <name evidence="5" type="ORF">ACFQVD_21355</name>
</gene>
<evidence type="ECO:0000313" key="6">
    <source>
        <dbReference type="Proteomes" id="UP001596514"/>
    </source>
</evidence>
<dbReference type="Pfam" id="PF13556">
    <property type="entry name" value="HTH_30"/>
    <property type="match status" value="1"/>
</dbReference>
<sequence>MLPTVADVLALDTVRRGNPQVVAGADRLGSRVRWVHVGEVTDIAHLLRGGELVLTTGIALPDDPDKLADYVAELATVGASGLIVELGRKFIKELPRAVINAAEAHGLPLVTLAMETPFVQITESVHARIIDIQLEELRASKQLHEVFTELSVEGASPARVLGQVTRLSGRPALLENLAHQVLACDTAGRDTGTLLAGWETRSRSVAPHPRTAYDAASGWLVTMVGARGQDWGRLILLCDTEPGPHDIVLAERAATTLALGRLLERHQESLERQAHGTIITGILTHAYADPEEAAARARAVGVPLTGRRLMSVVLRLAEPAEKPMDGQEQLAQLAELGDAAAAACREARLPALIGALDQNRVGVLLPLPPRVLPESALTTLADHLRAAFTNPFILAAGSMVESVRDVRRSFLEAEQVADVAVRQPDGRAFYRLPDLRLRGLLHLLRDDARLQTFAERELGPLLAHDAQRGGDLTSILRVYLNAGRNKALAAQRAHLSRPAFYDRLHRLERVLDTDLDDVESCLSLHVALLALESFRRDNPRP</sequence>
<evidence type="ECO:0000259" key="4">
    <source>
        <dbReference type="Pfam" id="PF17853"/>
    </source>
</evidence>
<dbReference type="Pfam" id="PF17853">
    <property type="entry name" value="GGDEF_2"/>
    <property type="match status" value="1"/>
</dbReference>
<comment type="similarity">
    <text evidence="1">Belongs to the CdaR family.</text>
</comment>
<organism evidence="5 6">
    <name type="scientific">Streptosporangium amethystogenes subsp. fukuiense</name>
    <dbReference type="NCBI Taxonomy" id="698418"/>
    <lineage>
        <taxon>Bacteria</taxon>
        <taxon>Bacillati</taxon>
        <taxon>Actinomycetota</taxon>
        <taxon>Actinomycetes</taxon>
        <taxon>Streptosporangiales</taxon>
        <taxon>Streptosporangiaceae</taxon>
        <taxon>Streptosporangium</taxon>
    </lineage>
</organism>
<dbReference type="InterPro" id="IPR012914">
    <property type="entry name" value="PucR_dom"/>
</dbReference>
<dbReference type="PANTHER" id="PTHR33744">
    <property type="entry name" value="CARBOHYDRATE DIACID REGULATOR"/>
    <property type="match status" value="1"/>
</dbReference>
<dbReference type="Gene3D" id="1.10.10.2840">
    <property type="entry name" value="PucR C-terminal helix-turn-helix domain"/>
    <property type="match status" value="1"/>
</dbReference>
<feature type="domain" description="Purine catabolism PurC-like" evidence="2">
    <location>
        <begin position="7"/>
        <end position="129"/>
    </location>
</feature>
<evidence type="ECO:0000259" key="3">
    <source>
        <dbReference type="Pfam" id="PF13556"/>
    </source>
</evidence>
<reference evidence="6" key="1">
    <citation type="journal article" date="2019" name="Int. J. Syst. Evol. Microbiol.">
        <title>The Global Catalogue of Microorganisms (GCM) 10K type strain sequencing project: providing services to taxonomists for standard genome sequencing and annotation.</title>
        <authorList>
            <consortium name="The Broad Institute Genomics Platform"/>
            <consortium name="The Broad Institute Genome Sequencing Center for Infectious Disease"/>
            <person name="Wu L."/>
            <person name="Ma J."/>
        </authorList>
    </citation>
    <scope>NUCLEOTIDE SEQUENCE [LARGE SCALE GENOMIC DNA]</scope>
    <source>
        <strain evidence="6">JCM 10083</strain>
    </source>
</reference>
<feature type="domain" description="CdaR GGDEF-like" evidence="4">
    <location>
        <begin position="289"/>
        <end position="419"/>
    </location>
</feature>
<dbReference type="PANTHER" id="PTHR33744:SF1">
    <property type="entry name" value="DNA-BINDING TRANSCRIPTIONAL ACTIVATOR ADER"/>
    <property type="match status" value="1"/>
</dbReference>
<name>A0ABW2T3U1_9ACTN</name>
<protein>
    <submittedName>
        <fullName evidence="5">PucR family transcriptional regulator</fullName>
    </submittedName>
</protein>
<feature type="domain" description="PucR C-terminal helix-turn-helix" evidence="3">
    <location>
        <begin position="474"/>
        <end position="530"/>
    </location>
</feature>
<evidence type="ECO:0000256" key="1">
    <source>
        <dbReference type="ARBA" id="ARBA00006754"/>
    </source>
</evidence>
<dbReference type="EMBL" id="JBHTEE010000001">
    <property type="protein sequence ID" value="MFC7602657.1"/>
    <property type="molecule type" value="Genomic_DNA"/>
</dbReference>
<evidence type="ECO:0000313" key="5">
    <source>
        <dbReference type="EMBL" id="MFC7602657.1"/>
    </source>
</evidence>
<dbReference type="Proteomes" id="UP001596514">
    <property type="component" value="Unassembled WGS sequence"/>
</dbReference>
<dbReference type="InterPro" id="IPR042070">
    <property type="entry name" value="PucR_C-HTH_sf"/>
</dbReference>
<keyword evidence="6" id="KW-1185">Reference proteome</keyword>
<accession>A0ABW2T3U1</accession>
<dbReference type="Pfam" id="PF07905">
    <property type="entry name" value="PucR"/>
    <property type="match status" value="1"/>
</dbReference>